<evidence type="ECO:0000256" key="7">
    <source>
        <dbReference type="ARBA" id="ARBA00025911"/>
    </source>
</evidence>
<dbReference type="PROSITE" id="PS00686">
    <property type="entry name" value="NFYA_HAP2_1"/>
    <property type="match status" value="1"/>
</dbReference>
<evidence type="ECO:0000256" key="8">
    <source>
        <dbReference type="RuleBase" id="RU367155"/>
    </source>
</evidence>
<comment type="subcellular location">
    <subcellularLocation>
        <location evidence="1 8">Nucleus</location>
    </subcellularLocation>
</comment>
<dbReference type="PROSITE" id="PS51152">
    <property type="entry name" value="NFYA_HAP2_2"/>
    <property type="match status" value="1"/>
</dbReference>
<gene>
    <name evidence="10" type="ORF">FNV43_RR02963</name>
</gene>
<feature type="region of interest" description="Disordered" evidence="9">
    <location>
        <begin position="1"/>
        <end position="100"/>
    </location>
</feature>
<feature type="compositionally biased region" description="Polar residues" evidence="9">
    <location>
        <begin position="45"/>
        <end position="60"/>
    </location>
</feature>
<dbReference type="InterPro" id="IPR018362">
    <property type="entry name" value="CCAAT-binding_factor_CS"/>
</dbReference>
<dbReference type="Pfam" id="PF02045">
    <property type="entry name" value="CBFB_NFYA"/>
    <property type="match status" value="1"/>
</dbReference>
<keyword evidence="6 8" id="KW-0539">Nucleus</keyword>
<accession>A0A8K0HHK1</accession>
<dbReference type="Gene3D" id="6.10.250.2430">
    <property type="match status" value="1"/>
</dbReference>
<dbReference type="PRINTS" id="PR00616">
    <property type="entry name" value="CCAATSUBUNTB"/>
</dbReference>
<dbReference type="SMART" id="SM00521">
    <property type="entry name" value="CBF"/>
    <property type="match status" value="1"/>
</dbReference>
<feature type="compositionally biased region" description="Polar residues" evidence="9">
    <location>
        <begin position="1"/>
        <end position="11"/>
    </location>
</feature>
<dbReference type="GO" id="GO:0003700">
    <property type="term" value="F:DNA-binding transcription factor activity"/>
    <property type="evidence" value="ECO:0007669"/>
    <property type="project" value="UniProtKB-UniRule"/>
</dbReference>
<keyword evidence="2 8" id="KW-0805">Transcription regulation</keyword>
<feature type="compositionally biased region" description="Basic and acidic residues" evidence="9">
    <location>
        <begin position="287"/>
        <end position="296"/>
    </location>
</feature>
<dbReference type="InterPro" id="IPR001289">
    <property type="entry name" value="NFYA"/>
</dbReference>
<feature type="compositionally biased region" description="Acidic residues" evidence="9">
    <location>
        <begin position="61"/>
        <end position="79"/>
    </location>
</feature>
<comment type="similarity">
    <text evidence="8">Belongs to the NFYA/HAP2 subunit family.</text>
</comment>
<name>A0A8K0HHK1_9ROSA</name>
<evidence type="ECO:0000256" key="9">
    <source>
        <dbReference type="SAM" id="MobiDB-lite"/>
    </source>
</evidence>
<dbReference type="AlphaFoldDB" id="A0A8K0HHK1"/>
<dbReference type="GO" id="GO:0016602">
    <property type="term" value="C:CCAAT-binding factor complex"/>
    <property type="evidence" value="ECO:0007669"/>
    <property type="project" value="InterPro"/>
</dbReference>
<dbReference type="EMBL" id="VOIH02000002">
    <property type="protein sequence ID" value="KAF3452530.1"/>
    <property type="molecule type" value="Genomic_DNA"/>
</dbReference>
<dbReference type="Proteomes" id="UP000796880">
    <property type="component" value="Unassembled WGS sequence"/>
</dbReference>
<comment type="subunit">
    <text evidence="7">Heterotrimeric transcription factor composed of three components, NF-YA, NF-YB and NF-YC. NF-YB and NF-YC must interact and dimerize for NF-YA association and DNA binding.</text>
</comment>
<keyword evidence="3 8" id="KW-0238">DNA-binding</keyword>
<dbReference type="OrthoDB" id="1097733at2759"/>
<dbReference type="PANTHER" id="PTHR12632">
    <property type="entry name" value="TRANSCRIPTION FACTOR NF-Y ALPHA-RELATED"/>
    <property type="match status" value="1"/>
</dbReference>
<evidence type="ECO:0000313" key="11">
    <source>
        <dbReference type="Proteomes" id="UP000796880"/>
    </source>
</evidence>
<feature type="region of interest" description="Disordered" evidence="9">
    <location>
        <begin position="208"/>
        <end position="317"/>
    </location>
</feature>
<evidence type="ECO:0000256" key="2">
    <source>
        <dbReference type="ARBA" id="ARBA00023015"/>
    </source>
</evidence>
<feature type="compositionally biased region" description="Polar residues" evidence="9">
    <location>
        <begin position="271"/>
        <end position="284"/>
    </location>
</feature>
<dbReference type="GO" id="GO:0003677">
    <property type="term" value="F:DNA binding"/>
    <property type="evidence" value="ECO:0007669"/>
    <property type="project" value="UniProtKB-KW"/>
</dbReference>
<keyword evidence="5 8" id="KW-0804">Transcription</keyword>
<proteinExistence type="inferred from homology"/>
<evidence type="ECO:0000256" key="6">
    <source>
        <dbReference type="ARBA" id="ARBA00023242"/>
    </source>
</evidence>
<feature type="compositionally biased region" description="Polar residues" evidence="9">
    <location>
        <begin position="301"/>
        <end position="317"/>
    </location>
</feature>
<protein>
    <recommendedName>
        <fullName evidence="8">Nuclear transcription factor Y subunit</fullName>
    </recommendedName>
</protein>
<feature type="compositionally biased region" description="Low complexity" evidence="9">
    <location>
        <begin position="248"/>
        <end position="270"/>
    </location>
</feature>
<comment type="caution">
    <text evidence="10">The sequence shown here is derived from an EMBL/GenBank/DDBJ whole genome shotgun (WGS) entry which is preliminary data.</text>
</comment>
<evidence type="ECO:0000256" key="3">
    <source>
        <dbReference type="ARBA" id="ARBA00023125"/>
    </source>
</evidence>
<sequence>MQSKSQSTSQLGPDPHTIPPTSVFGEPWWRSGGYNSIAPPVTGGIATNSSSLECPNGGSESNDDQSLSDDGQNEEDDDATKESKISASPQSGSYGREHQAVQHVASTMPTMRDECLTQPTQLELVGHSIECASNLYQDPYYGGMMSTYGHQPMGYPPFLGMPQARMPLPLEMAQEPVYVNAKQYQGILRRRQARAKAELERKLIKARKPYLHESRHQHALRRARGTGGRFAKKTNGDASNHTSKEKGASGPAHSSLSASSSGSEHLASDSNETWNSSNSQQEARASQVRDHRKEADCSGLQWGSVSSNQDSQGVLSSSEPSAWVVVLRWRIGHPLPNGGRKSSGFVD</sequence>
<evidence type="ECO:0000256" key="4">
    <source>
        <dbReference type="ARBA" id="ARBA00023159"/>
    </source>
</evidence>
<evidence type="ECO:0000313" key="10">
    <source>
        <dbReference type="EMBL" id="KAF3452530.1"/>
    </source>
</evidence>
<evidence type="ECO:0000256" key="5">
    <source>
        <dbReference type="ARBA" id="ARBA00023163"/>
    </source>
</evidence>
<comment type="function">
    <text evidence="8">Component of the sequence-specific heterotrimeric transcription factor (NF-Y) which specifically recognizes a 5'-CCAAT-3' box motif found in the promoters of its target genes.</text>
</comment>
<keyword evidence="11" id="KW-1185">Reference proteome</keyword>
<organism evidence="10 11">
    <name type="scientific">Rhamnella rubrinervis</name>
    <dbReference type="NCBI Taxonomy" id="2594499"/>
    <lineage>
        <taxon>Eukaryota</taxon>
        <taxon>Viridiplantae</taxon>
        <taxon>Streptophyta</taxon>
        <taxon>Embryophyta</taxon>
        <taxon>Tracheophyta</taxon>
        <taxon>Spermatophyta</taxon>
        <taxon>Magnoliopsida</taxon>
        <taxon>eudicotyledons</taxon>
        <taxon>Gunneridae</taxon>
        <taxon>Pentapetalae</taxon>
        <taxon>rosids</taxon>
        <taxon>fabids</taxon>
        <taxon>Rosales</taxon>
        <taxon>Rhamnaceae</taxon>
        <taxon>rhamnoid group</taxon>
        <taxon>Rhamneae</taxon>
        <taxon>Rhamnella</taxon>
    </lineage>
</organism>
<reference evidence="10" key="1">
    <citation type="submission" date="2020-03" db="EMBL/GenBank/DDBJ databases">
        <title>A high-quality chromosome-level genome assembly of a woody plant with both climbing and erect habits, Rhamnella rubrinervis.</title>
        <authorList>
            <person name="Lu Z."/>
            <person name="Yang Y."/>
            <person name="Zhu X."/>
            <person name="Sun Y."/>
        </authorList>
    </citation>
    <scope>NUCLEOTIDE SEQUENCE</scope>
    <source>
        <strain evidence="10">BYM</strain>
        <tissue evidence="10">Leaf</tissue>
    </source>
</reference>
<evidence type="ECO:0000256" key="1">
    <source>
        <dbReference type="ARBA" id="ARBA00004123"/>
    </source>
</evidence>
<keyword evidence="4" id="KW-0010">Activator</keyword>